<dbReference type="Gene3D" id="1.10.10.10">
    <property type="entry name" value="Winged helix-like DNA-binding domain superfamily/Winged helix DNA-binding domain"/>
    <property type="match status" value="1"/>
</dbReference>
<evidence type="ECO:0000313" key="3">
    <source>
        <dbReference type="EMBL" id="RPH24114.1"/>
    </source>
</evidence>
<evidence type="ECO:0000256" key="1">
    <source>
        <dbReference type="ARBA" id="ARBA00006479"/>
    </source>
</evidence>
<dbReference type="OrthoDB" id="3189808at2"/>
<accession>A0A3N5D6N3</accession>
<dbReference type="SUPFAM" id="SSF46785">
    <property type="entry name" value="Winged helix' DNA-binding domain"/>
    <property type="match status" value="1"/>
</dbReference>
<keyword evidence="4" id="KW-1185">Reference proteome</keyword>
<reference evidence="3 4" key="1">
    <citation type="submission" date="2018-11" db="EMBL/GenBank/DDBJ databases">
        <title>Draft genome sequence of Buttiauxella warmboldiae CCUG 35512.</title>
        <authorList>
            <person name="Salva-Serra F."/>
            <person name="Marathe N."/>
            <person name="Moore E."/>
            <person name="Svensson L."/>
            <person name="Engstrom-Jakobsson H."/>
        </authorList>
    </citation>
    <scope>NUCLEOTIDE SEQUENCE [LARGE SCALE GENOMIC DNA]</scope>
    <source>
        <strain evidence="3 4">CCUG 35512</strain>
    </source>
</reference>
<dbReference type="SUPFAM" id="SSF53067">
    <property type="entry name" value="Actin-like ATPase domain"/>
    <property type="match status" value="1"/>
</dbReference>
<dbReference type="InterPro" id="IPR000600">
    <property type="entry name" value="ROK"/>
</dbReference>
<dbReference type="InterPro" id="IPR049874">
    <property type="entry name" value="ROK_cs"/>
</dbReference>
<dbReference type="RefSeq" id="WP_124024846.1">
    <property type="nucleotide sequence ID" value="NZ_RPOH01000064.1"/>
</dbReference>
<dbReference type="EMBL" id="RPOH01000064">
    <property type="protein sequence ID" value="RPH24114.1"/>
    <property type="molecule type" value="Genomic_DNA"/>
</dbReference>
<gene>
    <name evidence="3" type="ORF">EHN07_14725</name>
</gene>
<evidence type="ECO:0000313" key="4">
    <source>
        <dbReference type="Proteomes" id="UP000268615"/>
    </source>
</evidence>
<dbReference type="Proteomes" id="UP000268615">
    <property type="component" value="Unassembled WGS sequence"/>
</dbReference>
<dbReference type="PANTHER" id="PTHR18964:SF149">
    <property type="entry name" value="BIFUNCTIONAL UDP-N-ACETYLGLUCOSAMINE 2-EPIMERASE_N-ACETYLMANNOSAMINE KINASE"/>
    <property type="match status" value="1"/>
</dbReference>
<dbReference type="InterPro" id="IPR036388">
    <property type="entry name" value="WH-like_DNA-bd_sf"/>
</dbReference>
<dbReference type="AlphaFoldDB" id="A0A3N5D6N3"/>
<proteinExistence type="inferred from homology"/>
<dbReference type="Pfam" id="PF00480">
    <property type="entry name" value="ROK"/>
    <property type="match status" value="1"/>
</dbReference>
<dbReference type="InterPro" id="IPR043129">
    <property type="entry name" value="ATPase_NBD"/>
</dbReference>
<dbReference type="InterPro" id="IPR036390">
    <property type="entry name" value="WH_DNA-bd_sf"/>
</dbReference>
<comment type="similarity">
    <text evidence="1">Belongs to the ROK (NagC/XylR) family.</text>
</comment>
<dbReference type="PROSITE" id="PS01125">
    <property type="entry name" value="ROK"/>
    <property type="match status" value="1"/>
</dbReference>
<protein>
    <submittedName>
        <fullName evidence="3">ROK family transcriptional regulator</fullName>
    </submittedName>
</protein>
<keyword evidence="2" id="KW-0119">Carbohydrate metabolism</keyword>
<dbReference type="Gene3D" id="3.30.420.40">
    <property type="match status" value="2"/>
</dbReference>
<comment type="caution">
    <text evidence="3">The sequence shown here is derived from an EMBL/GenBank/DDBJ whole genome shotgun (WGS) entry which is preliminary data.</text>
</comment>
<sequence length="402" mass="44230">MMQVKKGMNLNDIKENNRLSILRLLATHKMMSRAELARHTGLTKMTLSNLIQEMIAENLVAESQQLSDDYQTGRKPVLLMISPESFCICGVLIRRDRLTLVTGDLAGNIIDKQCVDYPQELNNESLAALISEHYLNLIKRTSRPIIGIGVSSIGPLDEIRGLLLHPPEFGDVSNFDAVGILKGLTHSPVFLINDANAAALAEKLYGTGKNIENYLYIHLMNGIGAGLVLNGKMHTGNIGQSGEIGHTSINFEGPLCACGSRGCLDYYTNIHNLRKRITALRELNLSSQLLQQTMPSLTDIIDAAHRQDPLAVCVLDEFCRFLTWSLTNALALIDSDFIIVGYEHNVPGDFIEETLIRNISRSPGFNENRQVKIVHSVFGSSAPLVGAIAIVSENIFNGNIKL</sequence>
<dbReference type="PANTHER" id="PTHR18964">
    <property type="entry name" value="ROK (REPRESSOR, ORF, KINASE) FAMILY"/>
    <property type="match status" value="1"/>
</dbReference>
<organism evidence="3 4">
    <name type="scientific">Buttiauxella warmboldiae</name>
    <dbReference type="NCBI Taxonomy" id="82993"/>
    <lineage>
        <taxon>Bacteria</taxon>
        <taxon>Pseudomonadati</taxon>
        <taxon>Pseudomonadota</taxon>
        <taxon>Gammaproteobacteria</taxon>
        <taxon>Enterobacterales</taxon>
        <taxon>Enterobacteriaceae</taxon>
        <taxon>Buttiauxella</taxon>
    </lineage>
</organism>
<name>A0A3N5D6N3_9ENTR</name>
<evidence type="ECO:0000256" key="2">
    <source>
        <dbReference type="ARBA" id="ARBA00023277"/>
    </source>
</evidence>